<feature type="domain" description="Bacteriophage T5 Orf172 DNA-binding" evidence="1">
    <location>
        <begin position="291"/>
        <end position="385"/>
    </location>
</feature>
<dbReference type="Proteomes" id="UP000618445">
    <property type="component" value="Unassembled WGS sequence"/>
</dbReference>
<evidence type="ECO:0000259" key="1">
    <source>
        <dbReference type="SMART" id="SM00974"/>
    </source>
</evidence>
<proteinExistence type="predicted"/>
<accession>A0ABR8CC92</accession>
<evidence type="ECO:0000313" key="2">
    <source>
        <dbReference type="EMBL" id="MBD2317917.1"/>
    </source>
</evidence>
<name>A0ABR8CC92_9CYAN</name>
<dbReference type="Pfam" id="PF13455">
    <property type="entry name" value="MUG113"/>
    <property type="match status" value="1"/>
</dbReference>
<organism evidence="2 3">
    <name type="scientific">Phormidium tenue FACHB-1050</name>
    <dbReference type="NCBI Taxonomy" id="2692857"/>
    <lineage>
        <taxon>Bacteria</taxon>
        <taxon>Bacillati</taxon>
        <taxon>Cyanobacteriota</taxon>
        <taxon>Cyanophyceae</taxon>
        <taxon>Oscillatoriophycideae</taxon>
        <taxon>Oscillatoriales</taxon>
        <taxon>Oscillatoriaceae</taxon>
        <taxon>Phormidium</taxon>
    </lineage>
</organism>
<dbReference type="EMBL" id="JACJQY010000021">
    <property type="protein sequence ID" value="MBD2317917.1"/>
    <property type="molecule type" value="Genomic_DNA"/>
</dbReference>
<gene>
    <name evidence="2" type="ORF">H6G05_13810</name>
</gene>
<dbReference type="SMART" id="SM00974">
    <property type="entry name" value="T5orf172"/>
    <property type="match status" value="1"/>
</dbReference>
<keyword evidence="3" id="KW-1185">Reference proteome</keyword>
<dbReference type="RefSeq" id="WP_190578721.1">
    <property type="nucleotide sequence ID" value="NZ_CAWPQU010000014.1"/>
</dbReference>
<comment type="caution">
    <text evidence="2">The sequence shown here is derived from an EMBL/GenBank/DDBJ whole genome shotgun (WGS) entry which is preliminary data.</text>
</comment>
<sequence>MPKSQNPQQITDEDFALLAEFGDDIAPDQVGQLSAKQERIIAGFEEIERFVAEHDRLPQHGSDRDIFERLYAVRLDRLRESPECREVLKSLDNRGLLDADNQDPNINQSSDIDDISDAELLAALGIEANPAQDITRLTYVRSRQEIKAAEEIAQRNPCQDFEQFKPIFDQVQHQLKTGERQTIKYQDNATINLNDLFILDGQKVIVAEMGEWFTSDYGLPNSRLRVVYDNGTESDLLLRSLQRALNKDKTSRRITTPDLGPLFLSTEAEDDLPTGYIYVLQSQSDHPFIVENRSVIHKIGVTSGDVKKRIANAKKDPTYLLADVDIARTFKLVNINPKKLEALLHRFFDNARLELALPDRFGIPVQPREWFFVPLETIEAVIEKIKEGTLDQFQYDPETLSLKRS</sequence>
<reference evidence="2 3" key="1">
    <citation type="journal article" date="2020" name="ISME J.">
        <title>Comparative genomics reveals insights into cyanobacterial evolution and habitat adaptation.</title>
        <authorList>
            <person name="Chen M.Y."/>
            <person name="Teng W.K."/>
            <person name="Zhao L."/>
            <person name="Hu C.X."/>
            <person name="Zhou Y.K."/>
            <person name="Han B.P."/>
            <person name="Song L.R."/>
            <person name="Shu W.S."/>
        </authorList>
    </citation>
    <scope>NUCLEOTIDE SEQUENCE [LARGE SCALE GENOMIC DNA]</scope>
    <source>
        <strain evidence="2 3">FACHB-1050</strain>
    </source>
</reference>
<dbReference type="InterPro" id="IPR018306">
    <property type="entry name" value="Phage_T5_Orf172_DNA-bd"/>
</dbReference>
<protein>
    <submittedName>
        <fullName evidence="2">GIY-YIG nuclease family protein</fullName>
    </submittedName>
</protein>
<evidence type="ECO:0000313" key="3">
    <source>
        <dbReference type="Proteomes" id="UP000618445"/>
    </source>
</evidence>